<sequence>MAFELEIKIFAFGYFENILTLKARQSLNNQRLQKAKKNFEVLYFFVYP</sequence>
<gene>
    <name evidence="1" type="ORF">Cabys_2778</name>
</gene>
<evidence type="ECO:0000313" key="1">
    <source>
        <dbReference type="EMBL" id="APF19526.1"/>
    </source>
</evidence>
<protein>
    <submittedName>
        <fullName evidence="1">Uncharacterized protein</fullName>
    </submittedName>
</protein>
<accession>A0A1J1CAH0</accession>
<dbReference type="EMBL" id="CP018099">
    <property type="protein sequence ID" value="APF19526.1"/>
    <property type="molecule type" value="Genomic_DNA"/>
</dbReference>
<reference evidence="1 2" key="1">
    <citation type="submission" date="2016-11" db="EMBL/GenBank/DDBJ databases">
        <title>Genomic analysis of Caldithrix abyssi and proposal of a novel bacterial phylum Caldithrichaeota.</title>
        <authorList>
            <person name="Kublanov I."/>
            <person name="Sigalova O."/>
            <person name="Gavrilov S."/>
            <person name="Lebedinsky A."/>
            <person name="Ivanova N."/>
            <person name="Daum C."/>
            <person name="Reddy T."/>
            <person name="Klenk H.P."/>
            <person name="Goker M."/>
            <person name="Reva O."/>
            <person name="Miroshnichenko M."/>
            <person name="Kyprides N."/>
            <person name="Woyke T."/>
            <person name="Gelfand M."/>
        </authorList>
    </citation>
    <scope>NUCLEOTIDE SEQUENCE [LARGE SCALE GENOMIC DNA]</scope>
    <source>
        <strain evidence="1 2">LF13</strain>
    </source>
</reference>
<dbReference type="KEGG" id="caby:Cabys_2778"/>
<dbReference type="Proteomes" id="UP000183868">
    <property type="component" value="Chromosome"/>
</dbReference>
<dbReference type="AlphaFoldDB" id="A0A1J1CAH0"/>
<proteinExistence type="predicted"/>
<evidence type="ECO:0000313" key="2">
    <source>
        <dbReference type="Proteomes" id="UP000183868"/>
    </source>
</evidence>
<name>A0A1J1CAH0_CALAY</name>
<organism evidence="1 2">
    <name type="scientific">Caldithrix abyssi DSM 13497</name>
    <dbReference type="NCBI Taxonomy" id="880073"/>
    <lineage>
        <taxon>Bacteria</taxon>
        <taxon>Pseudomonadati</taxon>
        <taxon>Calditrichota</taxon>
        <taxon>Calditrichia</taxon>
        <taxon>Calditrichales</taxon>
        <taxon>Calditrichaceae</taxon>
        <taxon>Caldithrix</taxon>
    </lineage>
</organism>